<evidence type="ECO:0000313" key="2">
    <source>
        <dbReference type="Proteomes" id="UP001485505"/>
    </source>
</evidence>
<dbReference type="Pfam" id="PF19448">
    <property type="entry name" value="DUF5986"/>
    <property type="match status" value="1"/>
</dbReference>
<name>A0ABZ2VNS7_9BACI</name>
<dbReference type="InterPro" id="IPR046028">
    <property type="entry name" value="DUF5986"/>
</dbReference>
<evidence type="ECO:0000313" key="1">
    <source>
        <dbReference type="EMBL" id="WZF30845.1"/>
    </source>
</evidence>
<sequence length="242" mass="27590">MASIDSDTELLKKMTHVFSKSCVEELNDIKAVTGGSTDNGRNQNIWDVKYSRLHQLALETGNTPVHIKRNALWECVTILENKTGELFLFFRDNNYKKILRDLGKKPYHYLDCVLVKNKCVDNEAPFFQPDLFDDTSYDDEREEQSKEILGDRYDQVNKIIVFTLEEEKGIATAAKAILLTSNGEVIDEVNLSKYMPTNYSNSAAINDDTPEKTIVKLKAVVKNSNEKIDEIKLSKKAKEESK</sequence>
<organism evidence="1 2">
    <name type="scientific">Bacillus paramobilis</name>
    <dbReference type="NCBI Taxonomy" id="2817477"/>
    <lineage>
        <taxon>Bacteria</taxon>
        <taxon>Bacillati</taxon>
        <taxon>Bacillota</taxon>
        <taxon>Bacilli</taxon>
        <taxon>Bacillales</taxon>
        <taxon>Bacillaceae</taxon>
        <taxon>Bacillus</taxon>
        <taxon>Bacillus cereus group</taxon>
    </lineage>
</organism>
<keyword evidence="2" id="KW-1185">Reference proteome</keyword>
<dbReference type="Proteomes" id="UP001485505">
    <property type="component" value="Chromosome"/>
</dbReference>
<proteinExistence type="predicted"/>
<reference evidence="1 2" key="1">
    <citation type="submission" date="2024-04" db="EMBL/GenBank/DDBJ databases">
        <title>Complete genome sequence of Bacillus mobilis strains derived from soil.</title>
        <authorList>
            <person name="Jung H."/>
            <person name="Choi S."/>
            <person name="Kim Y."/>
            <person name="Han J.A."/>
            <person name="Kim E.Y."/>
            <person name="Lee H.-S."/>
        </authorList>
    </citation>
    <scope>NUCLEOTIDE SEQUENCE [LARGE SCALE GENOMIC DNA]</scope>
    <source>
        <strain evidence="1 2">IMGN7</strain>
    </source>
</reference>
<protein>
    <submittedName>
        <fullName evidence="1">DUF5986 family protein</fullName>
    </submittedName>
</protein>
<accession>A0ABZ2VNS7</accession>
<gene>
    <name evidence="1" type="ORF">AABL52_00215</name>
</gene>
<dbReference type="EMBL" id="CP151108">
    <property type="protein sequence ID" value="WZF30845.1"/>
    <property type="molecule type" value="Genomic_DNA"/>
</dbReference>
<dbReference type="RefSeq" id="WP_341518721.1">
    <property type="nucleotide sequence ID" value="NZ_CP151108.1"/>
</dbReference>